<accession>A0A1X9LLI5</accession>
<dbReference type="InterPro" id="IPR043777">
    <property type="entry name" value="DUF5719"/>
</dbReference>
<dbReference type="AlphaFoldDB" id="A0A1X9LLI5"/>
<evidence type="ECO:0008006" key="3">
    <source>
        <dbReference type="Google" id="ProtNLM"/>
    </source>
</evidence>
<name>A0A1X9LLI5_9MICO</name>
<reference evidence="1 2" key="1">
    <citation type="submission" date="2017-04" db="EMBL/GenBank/DDBJ databases">
        <authorList>
            <person name="Afonso C.L."/>
            <person name="Miller P.J."/>
            <person name="Scott M.A."/>
            <person name="Spackman E."/>
            <person name="Goraichik I."/>
            <person name="Dimitrov K.M."/>
            <person name="Suarez D.L."/>
            <person name="Swayne D.E."/>
        </authorList>
    </citation>
    <scope>NUCLEOTIDE SEQUENCE [LARGE SCALE GENOMIC DNA]</scope>
    <source>
        <strain evidence="2">XA(T)</strain>
    </source>
</reference>
<evidence type="ECO:0000313" key="2">
    <source>
        <dbReference type="Proteomes" id="UP000192775"/>
    </source>
</evidence>
<organism evidence="1 2">
    <name type="scientific">Cnuibacter physcomitrellae</name>
    <dbReference type="NCBI Taxonomy" id="1619308"/>
    <lineage>
        <taxon>Bacteria</taxon>
        <taxon>Bacillati</taxon>
        <taxon>Actinomycetota</taxon>
        <taxon>Actinomycetes</taxon>
        <taxon>Micrococcales</taxon>
        <taxon>Microbacteriaceae</taxon>
        <taxon>Cnuibacter</taxon>
    </lineage>
</organism>
<proteinExistence type="predicted"/>
<protein>
    <recommendedName>
        <fullName evidence="3">Large extracellular alpha-helical protein</fullName>
    </recommendedName>
</protein>
<dbReference type="STRING" id="1619308.B5808_12645"/>
<keyword evidence="2" id="KW-1185">Reference proteome</keyword>
<evidence type="ECO:0000313" key="1">
    <source>
        <dbReference type="EMBL" id="ARJ05977.1"/>
    </source>
</evidence>
<dbReference type="Pfam" id="PF18986">
    <property type="entry name" value="DUF5719"/>
    <property type="match status" value="1"/>
</dbReference>
<dbReference type="KEGG" id="cphy:B5808_12645"/>
<gene>
    <name evidence="1" type="ORF">B5808_12645</name>
</gene>
<dbReference type="EMBL" id="CP020715">
    <property type="protein sequence ID" value="ARJ05977.1"/>
    <property type="molecule type" value="Genomic_DNA"/>
</dbReference>
<dbReference type="Proteomes" id="UP000192775">
    <property type="component" value="Chromosome"/>
</dbReference>
<sequence length="472" mass="47378">MVARGARIAAGVVGVVAVAASIGVAFFVPLPSVTAEPRSTVVDPTPAAEVRACPGGLVRLSDDSGQDATAISSIGAPTVTDYVNVSPDPLTTEQLASPDDRAGRADAAPVRVALPAGAQDGDTLFGAGQAQVAGTPEISGLAVASCTQPTSDTWLVAGATTTGRTSFVILANPQDVAAKADIAIFDEKGQVEAPGARGIDIPARSTRILSLAGLAPDATSPVLHVTTTVGAVTAAVQQSVVRGLEPGGVELAGPSAPPSTEATVPGIEITSSAAISGRLADADEGDLQSILRLYLPGTEPAAVRIHIQGETEGSASTDYQVGLTPGVVTDFPLQDVPDGTYTVTLESDHPVVTAARTSRVDGSSPDLAWFPSVQAQAESFVAAVPAAAASRIHLYNPGDSELSVTVTGSAAPASVTIPAHSTRFIYLDSGQGYRVESNGPVAASLSFVGDGRLAGMGLMPPDAASPPVLVYG</sequence>